<keyword evidence="10 12" id="KW-0472">Membrane</keyword>
<evidence type="ECO:0000256" key="10">
    <source>
        <dbReference type="ARBA" id="ARBA00023136"/>
    </source>
</evidence>
<dbReference type="InterPro" id="IPR036097">
    <property type="entry name" value="HisK_dim/P_sf"/>
</dbReference>
<dbReference type="SUPFAM" id="SSF158472">
    <property type="entry name" value="HAMP domain-like"/>
    <property type="match status" value="1"/>
</dbReference>
<dbReference type="RefSeq" id="WP_186946234.1">
    <property type="nucleotide sequence ID" value="NZ_JACOGF010000002.1"/>
</dbReference>
<dbReference type="Pfam" id="PF02518">
    <property type="entry name" value="HATPase_c"/>
    <property type="match status" value="1"/>
</dbReference>
<dbReference type="Pfam" id="PF00672">
    <property type="entry name" value="HAMP"/>
    <property type="match status" value="1"/>
</dbReference>
<dbReference type="Gene3D" id="1.10.287.130">
    <property type="match status" value="1"/>
</dbReference>
<dbReference type="EMBL" id="JACOGF010000002">
    <property type="protein sequence ID" value="MBC3917018.1"/>
    <property type="molecule type" value="Genomic_DNA"/>
</dbReference>
<dbReference type="Gene3D" id="3.30.565.10">
    <property type="entry name" value="Histidine kinase-like ATPase, C-terminal domain"/>
    <property type="match status" value="1"/>
</dbReference>
<comment type="catalytic activity">
    <reaction evidence="1">
        <text>ATP + protein L-histidine = ADP + protein N-phospho-L-histidine.</text>
        <dbReference type="EC" id="2.7.13.3"/>
    </reaction>
</comment>
<dbReference type="InterPro" id="IPR003594">
    <property type="entry name" value="HATPase_dom"/>
</dbReference>
<keyword evidence="6 12" id="KW-0812">Transmembrane</keyword>
<proteinExistence type="predicted"/>
<evidence type="ECO:0000256" key="9">
    <source>
        <dbReference type="ARBA" id="ARBA00023012"/>
    </source>
</evidence>
<dbReference type="InterPro" id="IPR005467">
    <property type="entry name" value="His_kinase_dom"/>
</dbReference>
<keyword evidence="8 12" id="KW-1133">Transmembrane helix</keyword>
<evidence type="ECO:0000256" key="6">
    <source>
        <dbReference type="ARBA" id="ARBA00022692"/>
    </source>
</evidence>
<dbReference type="SUPFAM" id="SSF47384">
    <property type="entry name" value="Homodimeric domain of signal transducing histidine kinase"/>
    <property type="match status" value="1"/>
</dbReference>
<evidence type="ECO:0000256" key="2">
    <source>
        <dbReference type="ARBA" id="ARBA00004370"/>
    </source>
</evidence>
<dbReference type="InterPro" id="IPR050428">
    <property type="entry name" value="TCS_sensor_his_kinase"/>
</dbReference>
<dbReference type="EC" id="2.7.13.3" evidence="3"/>
<evidence type="ECO:0000313" key="15">
    <source>
        <dbReference type="EMBL" id="MBC3917018.1"/>
    </source>
</evidence>
<evidence type="ECO:0000256" key="3">
    <source>
        <dbReference type="ARBA" id="ARBA00012438"/>
    </source>
</evidence>
<organism evidence="15 16">
    <name type="scientific">Undibacterium hunanense</name>
    <dbReference type="NCBI Taxonomy" id="2762292"/>
    <lineage>
        <taxon>Bacteria</taxon>
        <taxon>Pseudomonadati</taxon>
        <taxon>Pseudomonadota</taxon>
        <taxon>Betaproteobacteria</taxon>
        <taxon>Burkholderiales</taxon>
        <taxon>Oxalobacteraceae</taxon>
        <taxon>Undibacterium</taxon>
    </lineage>
</organism>
<dbReference type="PRINTS" id="PR00344">
    <property type="entry name" value="BCTRLSENSOR"/>
</dbReference>
<keyword evidence="5" id="KW-0808">Transferase</keyword>
<feature type="region of interest" description="Disordered" evidence="11">
    <location>
        <begin position="81"/>
        <end position="144"/>
    </location>
</feature>
<dbReference type="InterPro" id="IPR004358">
    <property type="entry name" value="Sig_transdc_His_kin-like_C"/>
</dbReference>
<dbReference type="SUPFAM" id="SSF55874">
    <property type="entry name" value="ATPase domain of HSP90 chaperone/DNA topoisomerase II/histidine kinase"/>
    <property type="match status" value="1"/>
</dbReference>
<evidence type="ECO:0000259" key="14">
    <source>
        <dbReference type="PROSITE" id="PS50885"/>
    </source>
</evidence>
<evidence type="ECO:0000256" key="1">
    <source>
        <dbReference type="ARBA" id="ARBA00000085"/>
    </source>
</evidence>
<dbReference type="Proteomes" id="UP000650424">
    <property type="component" value="Unassembled WGS sequence"/>
</dbReference>
<dbReference type="SMART" id="SM00304">
    <property type="entry name" value="HAMP"/>
    <property type="match status" value="1"/>
</dbReference>
<dbReference type="InterPro" id="IPR036890">
    <property type="entry name" value="HATPase_C_sf"/>
</dbReference>
<feature type="domain" description="HAMP" evidence="14">
    <location>
        <begin position="227"/>
        <end position="279"/>
    </location>
</feature>
<dbReference type="CDD" id="cd00082">
    <property type="entry name" value="HisKA"/>
    <property type="match status" value="1"/>
</dbReference>
<evidence type="ECO:0000259" key="13">
    <source>
        <dbReference type="PROSITE" id="PS50109"/>
    </source>
</evidence>
<accession>A0ABR6ZN68</accession>
<dbReference type="PROSITE" id="PS50885">
    <property type="entry name" value="HAMP"/>
    <property type="match status" value="1"/>
</dbReference>
<keyword evidence="16" id="KW-1185">Reference proteome</keyword>
<comment type="subcellular location">
    <subcellularLocation>
        <location evidence="2">Membrane</location>
    </subcellularLocation>
</comment>
<evidence type="ECO:0000256" key="8">
    <source>
        <dbReference type="ARBA" id="ARBA00022989"/>
    </source>
</evidence>
<comment type="caution">
    <text evidence="15">The sequence shown here is derived from an EMBL/GenBank/DDBJ whole genome shotgun (WGS) entry which is preliminary data.</text>
</comment>
<evidence type="ECO:0000256" key="12">
    <source>
        <dbReference type="SAM" id="Phobius"/>
    </source>
</evidence>
<evidence type="ECO:0000256" key="11">
    <source>
        <dbReference type="SAM" id="MobiDB-lite"/>
    </source>
</evidence>
<keyword evidence="9" id="KW-0902">Two-component regulatory system</keyword>
<keyword evidence="7" id="KW-0418">Kinase</keyword>
<dbReference type="CDD" id="cd06225">
    <property type="entry name" value="HAMP"/>
    <property type="match status" value="1"/>
</dbReference>
<dbReference type="PROSITE" id="PS50109">
    <property type="entry name" value="HIS_KIN"/>
    <property type="match status" value="1"/>
</dbReference>
<dbReference type="SMART" id="SM00388">
    <property type="entry name" value="HisKA"/>
    <property type="match status" value="1"/>
</dbReference>
<gene>
    <name evidence="15" type="ORF">H8L32_05975</name>
</gene>
<protein>
    <recommendedName>
        <fullName evidence="3">histidine kinase</fullName>
        <ecNumber evidence="3">2.7.13.3</ecNumber>
    </recommendedName>
</protein>
<dbReference type="SMART" id="SM00387">
    <property type="entry name" value="HATPase_c"/>
    <property type="match status" value="1"/>
</dbReference>
<feature type="compositionally biased region" description="Pro residues" evidence="11">
    <location>
        <begin position="111"/>
        <end position="128"/>
    </location>
</feature>
<feature type="compositionally biased region" description="Basic and acidic residues" evidence="11">
    <location>
        <begin position="81"/>
        <end position="90"/>
    </location>
</feature>
<evidence type="ECO:0000313" key="16">
    <source>
        <dbReference type="Proteomes" id="UP000650424"/>
    </source>
</evidence>
<dbReference type="InterPro" id="IPR003660">
    <property type="entry name" value="HAMP_dom"/>
</dbReference>
<reference evidence="15 16" key="1">
    <citation type="submission" date="2020-08" db="EMBL/GenBank/DDBJ databases">
        <title>Novel species isolated from subtropical streams in China.</title>
        <authorList>
            <person name="Lu H."/>
        </authorList>
    </citation>
    <scope>NUCLEOTIDE SEQUENCE [LARGE SCALE GENOMIC DNA]</scope>
    <source>
        <strain evidence="15 16">CY18W</strain>
    </source>
</reference>
<name>A0ABR6ZN68_9BURK</name>
<evidence type="ECO:0000256" key="7">
    <source>
        <dbReference type="ARBA" id="ARBA00022777"/>
    </source>
</evidence>
<evidence type="ECO:0000256" key="4">
    <source>
        <dbReference type="ARBA" id="ARBA00022553"/>
    </source>
</evidence>
<dbReference type="PANTHER" id="PTHR45436">
    <property type="entry name" value="SENSOR HISTIDINE KINASE YKOH"/>
    <property type="match status" value="1"/>
</dbReference>
<keyword evidence="4" id="KW-0597">Phosphoprotein</keyword>
<dbReference type="PANTHER" id="PTHR45436:SF5">
    <property type="entry name" value="SENSOR HISTIDINE KINASE TRCS"/>
    <property type="match status" value="1"/>
</dbReference>
<dbReference type="Gene3D" id="6.10.340.10">
    <property type="match status" value="1"/>
</dbReference>
<dbReference type="InterPro" id="IPR003661">
    <property type="entry name" value="HisK_dim/P_dom"/>
</dbReference>
<feature type="domain" description="Histidine kinase" evidence="13">
    <location>
        <begin position="287"/>
        <end position="502"/>
    </location>
</feature>
<dbReference type="Pfam" id="PF00512">
    <property type="entry name" value="HisKA"/>
    <property type="match status" value="1"/>
</dbReference>
<evidence type="ECO:0000256" key="5">
    <source>
        <dbReference type="ARBA" id="ARBA00022679"/>
    </source>
</evidence>
<feature type="transmembrane region" description="Helical" evidence="12">
    <location>
        <begin position="208"/>
        <end position="226"/>
    </location>
</feature>
<sequence>MRLTIARKLALAITAIVIISIGTLAWVTSQNLKSGFIAYLSDLEKQDLVRLSTMLAEDYRQYGNFDRFQADRRPMRDLLDQLRSKPRPDNEDPQSPPPRRRQAAEDDDRPPPPPPVRSGETPPPPPPTRDTGTPPEQRPPVDPMRFGQRLSLIDKNGHALIGPADAPGSVQAIMLGPERVGTLRLAPLRQLSNASAIDFVSVQVRHTLLLAGALILVAVGFSLWLARHLLRPLKSLHAVTARISKGQFQARADIISQDELGDLAQDINIMAQNLERNEAQRSRMLADISHELRTPLTVIQGEIEALIDGIRNISPAALESLHAEVRHLNKLVDDIRQLTLADAGDLHYQFQAMDLRPLLQDMLQRFALRMEQAGLRLESHLGELPVWVNADGSRLTQVLGNLLENSIRYTDSGGMILCTLARNGAMLELSLEDSAPGVPDSSHALLFDRLYRADSARNRSSGGSGLGLAICKVIVEAHGGRIHAAASLLGGVKISLQLPCISPRNT</sequence>